<comment type="caution">
    <text evidence="5">The sequence shown here is derived from an EMBL/GenBank/DDBJ whole genome shotgun (WGS) entry which is preliminary data.</text>
</comment>
<dbReference type="CDD" id="cd22459">
    <property type="entry name" value="KH-I_PEPPER_rpt1_like"/>
    <property type="match status" value="1"/>
</dbReference>
<evidence type="ECO:0000256" key="1">
    <source>
        <dbReference type="ARBA" id="ARBA00022737"/>
    </source>
</evidence>
<dbReference type="EMBL" id="QEFC01001164">
    <property type="protein sequence ID" value="KAE9459644.1"/>
    <property type="molecule type" value="Genomic_DNA"/>
</dbReference>
<evidence type="ECO:0000256" key="3">
    <source>
        <dbReference type="SAM" id="MobiDB-lite"/>
    </source>
</evidence>
<feature type="region of interest" description="Disordered" evidence="3">
    <location>
        <begin position="1"/>
        <end position="37"/>
    </location>
</feature>
<feature type="non-terminal residue" evidence="5">
    <location>
        <position position="1"/>
    </location>
</feature>
<feature type="domain" description="K Homology" evidence="4">
    <location>
        <begin position="138"/>
        <end position="211"/>
    </location>
</feature>
<evidence type="ECO:0000256" key="2">
    <source>
        <dbReference type="PROSITE-ProRule" id="PRU00117"/>
    </source>
</evidence>
<dbReference type="OrthoDB" id="442947at2759"/>
<dbReference type="Proteomes" id="UP000428333">
    <property type="component" value="Linkage Group LG05"/>
</dbReference>
<feature type="compositionally biased region" description="Basic and acidic residues" evidence="3">
    <location>
        <begin position="26"/>
        <end position="37"/>
    </location>
</feature>
<reference evidence="5 6" key="1">
    <citation type="journal article" date="2019" name="Genome Biol. Evol.">
        <title>The Rhododendron genome and chromosomal organization provide insight into shared whole-genome duplications across the heath family (Ericaceae).</title>
        <authorList>
            <person name="Soza V.L."/>
            <person name="Lindsley D."/>
            <person name="Waalkes A."/>
            <person name="Ramage E."/>
            <person name="Patwardhan R.P."/>
            <person name="Burton J.N."/>
            <person name="Adey A."/>
            <person name="Kumar A."/>
            <person name="Qiu R."/>
            <person name="Shendure J."/>
            <person name="Hall B."/>
        </authorList>
    </citation>
    <scope>NUCLEOTIDE SEQUENCE [LARGE SCALE GENOMIC DNA]</scope>
    <source>
        <strain evidence="5">RSF 1966-606</strain>
    </source>
</reference>
<gene>
    <name evidence="5" type="ORF">C3L33_08432</name>
</gene>
<dbReference type="SMART" id="SM00322">
    <property type="entry name" value="KH"/>
    <property type="match status" value="3"/>
</dbReference>
<dbReference type="PANTHER" id="PTHR10288">
    <property type="entry name" value="KH DOMAIN CONTAINING RNA BINDING PROTEIN"/>
    <property type="match status" value="1"/>
</dbReference>
<dbReference type="PROSITE" id="PS50084">
    <property type="entry name" value="KH_TYPE_1"/>
    <property type="match status" value="3"/>
</dbReference>
<dbReference type="InterPro" id="IPR036612">
    <property type="entry name" value="KH_dom_type_1_sf"/>
</dbReference>
<sequence length="538" mass="57551">MAEPDQSFDEHDADVIPENSQPEQNQGHENDSITVGTEKRWPGWPGESVFRMLVPAQKVGSIIGRKGEFIKKMCEETKARIKILDGPPGTAERAVMISAKEEPDASLPPAVDGLLRVHKRVVDGLEGDSSHAQPGMGGKVSTRLLVAAAQAGSLIGKQGATVKSIQEASSCIVRVIEDIPIFALEDDRIVEVVGEPAGVHKAIELIASHLRKFLVDRSVIPLFEMQMQMPHPQMEHMPHPQMEHMPPPQSWGPPPQAFPPNVGGGPGYGSNPHYMPPARQVENYYPPVGMPPPLEKQPHQGISAYGREAPMNAHASSNAQPPPSMITQEDSIFIGVVELKIGIALTFTGIQENLTDIHLHVTQQMQIPLAYADAVIGTAGASISYIRRASGATVTIQETRGVPGEMTVEINGTASQVQTAQQNILSFPVLLAFGFLDSSTFLAAINSVLLSSVRLLILKHSSRIIQGTYCAADCNVYTQNFMAEAAGPAHNQTGGATDQGYNPYAAAQGSVYTSPPSNATGHAAQSGGYGAVYGNYGY</sequence>
<dbReference type="SUPFAM" id="SSF54791">
    <property type="entry name" value="Eukaryotic type KH-domain (KH-domain type I)"/>
    <property type="match status" value="3"/>
</dbReference>
<name>A0A6A4LU10_9ERIC</name>
<dbReference type="CDD" id="cd22460">
    <property type="entry name" value="KH-I_PEPPER_rpt2_like"/>
    <property type="match status" value="1"/>
</dbReference>
<feature type="domain" description="K Homology" evidence="4">
    <location>
        <begin position="46"/>
        <end position="126"/>
    </location>
</feature>
<dbReference type="AlphaFoldDB" id="A0A6A4LU10"/>
<dbReference type="Pfam" id="PF00013">
    <property type="entry name" value="KH_1"/>
    <property type="match status" value="3"/>
</dbReference>
<dbReference type="InterPro" id="IPR004088">
    <property type="entry name" value="KH_dom_type_1"/>
</dbReference>
<keyword evidence="2" id="KW-0694">RNA-binding</keyword>
<dbReference type="InterPro" id="IPR004087">
    <property type="entry name" value="KH_dom"/>
</dbReference>
<protein>
    <recommendedName>
        <fullName evidence="4">K Homology domain-containing protein</fullName>
    </recommendedName>
</protein>
<evidence type="ECO:0000313" key="6">
    <source>
        <dbReference type="Proteomes" id="UP000428333"/>
    </source>
</evidence>
<evidence type="ECO:0000313" key="5">
    <source>
        <dbReference type="EMBL" id="KAE9459644.1"/>
    </source>
</evidence>
<dbReference type="CDD" id="cd22461">
    <property type="entry name" value="KH-I_PEPPER_like_rpt3"/>
    <property type="match status" value="1"/>
</dbReference>
<dbReference type="Gene3D" id="3.30.310.210">
    <property type="match status" value="1"/>
</dbReference>
<feature type="domain" description="K Homology" evidence="4">
    <location>
        <begin position="359"/>
        <end position="429"/>
    </location>
</feature>
<organism evidence="5 6">
    <name type="scientific">Rhododendron williamsianum</name>
    <dbReference type="NCBI Taxonomy" id="262921"/>
    <lineage>
        <taxon>Eukaryota</taxon>
        <taxon>Viridiplantae</taxon>
        <taxon>Streptophyta</taxon>
        <taxon>Embryophyta</taxon>
        <taxon>Tracheophyta</taxon>
        <taxon>Spermatophyta</taxon>
        <taxon>Magnoliopsida</taxon>
        <taxon>eudicotyledons</taxon>
        <taxon>Gunneridae</taxon>
        <taxon>Pentapetalae</taxon>
        <taxon>asterids</taxon>
        <taxon>Ericales</taxon>
        <taxon>Ericaceae</taxon>
        <taxon>Ericoideae</taxon>
        <taxon>Rhodoreae</taxon>
        <taxon>Rhododendron</taxon>
    </lineage>
</organism>
<dbReference type="GO" id="GO:0003723">
    <property type="term" value="F:RNA binding"/>
    <property type="evidence" value="ECO:0007669"/>
    <property type="project" value="UniProtKB-UniRule"/>
</dbReference>
<keyword evidence="6" id="KW-1185">Reference proteome</keyword>
<evidence type="ECO:0000259" key="4">
    <source>
        <dbReference type="SMART" id="SM00322"/>
    </source>
</evidence>
<accession>A0A6A4LU10</accession>
<proteinExistence type="predicted"/>
<keyword evidence="1" id="KW-0677">Repeat</keyword>
<dbReference type="Gene3D" id="3.30.1370.10">
    <property type="entry name" value="K Homology domain, type 1"/>
    <property type="match status" value="1"/>
</dbReference>